<dbReference type="EMBL" id="LAZR01001798">
    <property type="protein sequence ID" value="KKN38869.1"/>
    <property type="molecule type" value="Genomic_DNA"/>
</dbReference>
<dbReference type="PANTHER" id="PTHR41328:SF2">
    <property type="entry name" value="TERMINASE SMALL SUBUNIT"/>
    <property type="match status" value="1"/>
</dbReference>
<dbReference type="InterPro" id="IPR005335">
    <property type="entry name" value="Terminase_ssu"/>
</dbReference>
<keyword evidence="2" id="KW-0231">Viral genome packaging</keyword>
<evidence type="ECO:0000256" key="1">
    <source>
        <dbReference type="ARBA" id="ARBA00022612"/>
    </source>
</evidence>
<reference evidence="3" key="1">
    <citation type="journal article" date="2015" name="Nature">
        <title>Complex archaea that bridge the gap between prokaryotes and eukaryotes.</title>
        <authorList>
            <person name="Spang A."/>
            <person name="Saw J.H."/>
            <person name="Jorgensen S.L."/>
            <person name="Zaremba-Niedzwiedzka K."/>
            <person name="Martijn J."/>
            <person name="Lind A.E."/>
            <person name="van Eijk R."/>
            <person name="Schleper C."/>
            <person name="Guy L."/>
            <person name="Ettema T.J."/>
        </authorList>
    </citation>
    <scope>NUCLEOTIDE SEQUENCE</scope>
</reference>
<sequence length="174" mass="19646">MPALKESRQELFARNWFEGNTKEESAIVAGYAPKWARSIGARLSTNVNILARYNELQQKAEDDSVAGVLERKQVLTQIVRGRFADFMTKLTPEKLRSAALQEIRIIEYGKEVPVKTTTIKLHDPTKAIDLLNKMDKLYGDGAMVNIDARTLTINVETEEDRQLAERLVRGETVG</sequence>
<dbReference type="PANTHER" id="PTHR41328">
    <property type="entry name" value="TERMINASE SMALL SUBUNIT-RELATED"/>
    <property type="match status" value="1"/>
</dbReference>
<organism evidence="3">
    <name type="scientific">marine sediment metagenome</name>
    <dbReference type="NCBI Taxonomy" id="412755"/>
    <lineage>
        <taxon>unclassified sequences</taxon>
        <taxon>metagenomes</taxon>
        <taxon>ecological metagenomes</taxon>
    </lineage>
</organism>
<dbReference type="AlphaFoldDB" id="A0A0F9Q8S2"/>
<dbReference type="Gene3D" id="1.10.10.1400">
    <property type="entry name" value="Terminase, small subunit, N-terminal DNA-binding domain, HTH motif"/>
    <property type="match status" value="1"/>
</dbReference>
<proteinExistence type="predicted"/>
<evidence type="ECO:0000313" key="3">
    <source>
        <dbReference type="EMBL" id="KKN38869.1"/>
    </source>
</evidence>
<evidence type="ECO:0000256" key="2">
    <source>
        <dbReference type="ARBA" id="ARBA00023219"/>
    </source>
</evidence>
<gene>
    <name evidence="3" type="ORF">LCGC14_0749240</name>
</gene>
<accession>A0A0F9Q8S2</accession>
<dbReference type="GO" id="GO:0051276">
    <property type="term" value="P:chromosome organization"/>
    <property type="evidence" value="ECO:0007669"/>
    <property type="project" value="InterPro"/>
</dbReference>
<dbReference type="Pfam" id="PF03592">
    <property type="entry name" value="Terminase_2"/>
    <property type="match status" value="1"/>
</dbReference>
<evidence type="ECO:0008006" key="4">
    <source>
        <dbReference type="Google" id="ProtNLM"/>
    </source>
</evidence>
<dbReference type="InterPro" id="IPR052404">
    <property type="entry name" value="SPP1-like_terminase"/>
</dbReference>
<comment type="caution">
    <text evidence="3">The sequence shown here is derived from an EMBL/GenBank/DDBJ whole genome shotgun (WGS) entry which is preliminary data.</text>
</comment>
<name>A0A0F9Q8S2_9ZZZZ</name>
<keyword evidence="1" id="KW-1188">Viral release from host cell</keyword>
<protein>
    <recommendedName>
        <fullName evidence="4">Terminase small subunit</fullName>
    </recommendedName>
</protein>
<dbReference type="InterPro" id="IPR038713">
    <property type="entry name" value="Terminase_Gp1_N_sf"/>
</dbReference>